<evidence type="ECO:0000256" key="4">
    <source>
        <dbReference type="ARBA" id="ARBA00047303"/>
    </source>
</evidence>
<dbReference type="SUPFAM" id="SSF56112">
    <property type="entry name" value="Protein kinase-like (PK-like)"/>
    <property type="match status" value="1"/>
</dbReference>
<accession>A0A7J6F8J6</accession>
<dbReference type="PANTHER" id="PTHR31399">
    <property type="entry name" value="DNA-DIRECTED PRIMASE / POLYMERASE PROTEIN"/>
    <property type="match status" value="1"/>
</dbReference>
<gene>
    <name evidence="6" type="ORF">G4B88_016745</name>
</gene>
<dbReference type="InterPro" id="IPR044917">
    <property type="entry name" value="PRIMPOL"/>
</dbReference>
<dbReference type="EC" id="2.7.7.102" evidence="3"/>
<reference evidence="6 7" key="1">
    <citation type="journal article" date="2020" name="bioRxiv">
        <title>Sequence and annotation of 42 cannabis genomes reveals extensive copy number variation in cannabinoid synthesis and pathogen resistance genes.</title>
        <authorList>
            <person name="Mckernan K.J."/>
            <person name="Helbert Y."/>
            <person name="Kane L.T."/>
            <person name="Ebling H."/>
            <person name="Zhang L."/>
            <person name="Liu B."/>
            <person name="Eaton Z."/>
            <person name="Mclaughlin S."/>
            <person name="Kingan S."/>
            <person name="Baybayan P."/>
            <person name="Concepcion G."/>
            <person name="Jordan M."/>
            <person name="Riva A."/>
            <person name="Barbazuk W."/>
            <person name="Harkins T."/>
        </authorList>
    </citation>
    <scope>NUCLEOTIDE SEQUENCE [LARGE SCALE GENOMIC DNA]</scope>
    <source>
        <strain evidence="7">cv. Jamaican Lion 4</strain>
        <tissue evidence="6">Leaf</tissue>
    </source>
</reference>
<dbReference type="GO" id="GO:0003887">
    <property type="term" value="F:DNA-directed DNA polymerase activity"/>
    <property type="evidence" value="ECO:0007669"/>
    <property type="project" value="UniProtKB-EC"/>
</dbReference>
<dbReference type="GO" id="GO:0005524">
    <property type="term" value="F:ATP binding"/>
    <property type="evidence" value="ECO:0007669"/>
    <property type="project" value="InterPro"/>
</dbReference>
<protein>
    <recommendedName>
        <fullName evidence="1">DNA-directed primase/polymerase protein</fullName>
        <ecNumber evidence="3">2.7.7.102</ecNumber>
    </recommendedName>
</protein>
<dbReference type="EMBL" id="JAATIQ010000248">
    <property type="protein sequence ID" value="KAF4367033.1"/>
    <property type="molecule type" value="Genomic_DNA"/>
</dbReference>
<dbReference type="GO" id="GO:0006264">
    <property type="term" value="P:mitochondrial DNA replication"/>
    <property type="evidence" value="ECO:0007669"/>
    <property type="project" value="TreeGrafter"/>
</dbReference>
<keyword evidence="7" id="KW-1185">Reference proteome</keyword>
<dbReference type="PROSITE" id="PS50011">
    <property type="entry name" value="PROTEIN_KINASE_DOM"/>
    <property type="match status" value="1"/>
</dbReference>
<dbReference type="GO" id="GO:0004672">
    <property type="term" value="F:protein kinase activity"/>
    <property type="evidence" value="ECO:0007669"/>
    <property type="project" value="InterPro"/>
</dbReference>
<comment type="catalytic activity">
    <reaction evidence="4">
        <text>DNA(n) + a 2'-deoxyribonucleoside 5'-triphosphate = DNA(n+1) + diphosphate</text>
        <dbReference type="Rhea" id="RHEA:22508"/>
        <dbReference type="Rhea" id="RHEA-COMP:17339"/>
        <dbReference type="Rhea" id="RHEA-COMP:17340"/>
        <dbReference type="ChEBI" id="CHEBI:33019"/>
        <dbReference type="ChEBI" id="CHEBI:61560"/>
        <dbReference type="ChEBI" id="CHEBI:173112"/>
        <dbReference type="EC" id="2.7.7.7"/>
    </reaction>
    <physiologicalReaction direction="left-to-right" evidence="4">
        <dbReference type="Rhea" id="RHEA:22509"/>
    </physiologicalReaction>
</comment>
<dbReference type="InterPro" id="IPR000719">
    <property type="entry name" value="Prot_kinase_dom"/>
</dbReference>
<dbReference type="Proteomes" id="UP000583929">
    <property type="component" value="Unassembled WGS sequence"/>
</dbReference>
<evidence type="ECO:0000313" key="7">
    <source>
        <dbReference type="Proteomes" id="UP000583929"/>
    </source>
</evidence>
<dbReference type="AlphaFoldDB" id="A0A7J6F8J6"/>
<feature type="domain" description="Protein kinase" evidence="5">
    <location>
        <begin position="1"/>
        <end position="188"/>
    </location>
</feature>
<proteinExistence type="predicted"/>
<dbReference type="PANTHER" id="PTHR31399:SF0">
    <property type="entry name" value="DNA-DIRECTED PRIMASE_POLYMERASE PROTEIN"/>
    <property type="match status" value="1"/>
</dbReference>
<dbReference type="GO" id="GO:0003682">
    <property type="term" value="F:chromatin binding"/>
    <property type="evidence" value="ECO:0007669"/>
    <property type="project" value="TreeGrafter"/>
</dbReference>
<evidence type="ECO:0000313" key="6">
    <source>
        <dbReference type="EMBL" id="KAF4367033.1"/>
    </source>
</evidence>
<dbReference type="Gene3D" id="1.10.510.10">
    <property type="entry name" value="Transferase(Phosphotransferase) domain 1"/>
    <property type="match status" value="1"/>
</dbReference>
<dbReference type="GO" id="GO:0005759">
    <property type="term" value="C:mitochondrial matrix"/>
    <property type="evidence" value="ECO:0007669"/>
    <property type="project" value="TreeGrafter"/>
</dbReference>
<dbReference type="GO" id="GO:0005634">
    <property type="term" value="C:nucleus"/>
    <property type="evidence" value="ECO:0007669"/>
    <property type="project" value="TreeGrafter"/>
</dbReference>
<dbReference type="GO" id="GO:0009411">
    <property type="term" value="P:response to UV"/>
    <property type="evidence" value="ECO:0007669"/>
    <property type="project" value="TreeGrafter"/>
</dbReference>
<evidence type="ECO:0000256" key="2">
    <source>
        <dbReference type="ARBA" id="ARBA00044677"/>
    </source>
</evidence>
<sequence>MEIRVDLFELKGLPSHLYFDLEFSKREIAEKDGDEMVDLLISVILEALGDKFSNEGSREWIVELYSSTDGKFSQYLIIRIPKIVFKDNSDVGTFVNEDWKELYHPSNACLMNKMALEVMEEMHGYDFKVDIWSFGIITATELAHGHAPFSRYSPIKVLLMTLQSGPPCVTNPSDDMFLIALGKWLLLA</sequence>
<evidence type="ECO:0000256" key="3">
    <source>
        <dbReference type="ARBA" id="ARBA00044768"/>
    </source>
</evidence>
<dbReference type="GO" id="GO:0031297">
    <property type="term" value="P:replication fork processing"/>
    <property type="evidence" value="ECO:0007669"/>
    <property type="project" value="TreeGrafter"/>
</dbReference>
<comment type="catalytic activity">
    <reaction evidence="2">
        <text>ssDNA + n NTP = ssDNA/pppN(pN)n-1 hybrid + (n-1) diphosphate.</text>
        <dbReference type="EC" id="2.7.7.102"/>
    </reaction>
</comment>
<dbReference type="GO" id="GO:0042276">
    <property type="term" value="P:error-prone translesion synthesis"/>
    <property type="evidence" value="ECO:0007669"/>
    <property type="project" value="InterPro"/>
</dbReference>
<evidence type="ECO:0000259" key="5">
    <source>
        <dbReference type="PROSITE" id="PS50011"/>
    </source>
</evidence>
<organism evidence="6 7">
    <name type="scientific">Cannabis sativa</name>
    <name type="common">Hemp</name>
    <name type="synonym">Marijuana</name>
    <dbReference type="NCBI Taxonomy" id="3483"/>
    <lineage>
        <taxon>Eukaryota</taxon>
        <taxon>Viridiplantae</taxon>
        <taxon>Streptophyta</taxon>
        <taxon>Embryophyta</taxon>
        <taxon>Tracheophyta</taxon>
        <taxon>Spermatophyta</taxon>
        <taxon>Magnoliopsida</taxon>
        <taxon>eudicotyledons</taxon>
        <taxon>Gunneridae</taxon>
        <taxon>Pentapetalae</taxon>
        <taxon>rosids</taxon>
        <taxon>fabids</taxon>
        <taxon>Rosales</taxon>
        <taxon>Cannabaceae</taxon>
        <taxon>Cannabis</taxon>
    </lineage>
</organism>
<evidence type="ECO:0000256" key="1">
    <source>
        <dbReference type="ARBA" id="ARBA00026139"/>
    </source>
</evidence>
<dbReference type="InterPro" id="IPR011009">
    <property type="entry name" value="Kinase-like_dom_sf"/>
</dbReference>
<name>A0A7J6F8J6_CANSA</name>
<comment type="caution">
    <text evidence="6">The sequence shown here is derived from an EMBL/GenBank/DDBJ whole genome shotgun (WGS) entry which is preliminary data.</text>
</comment>